<keyword evidence="2" id="KW-1185">Reference proteome</keyword>
<dbReference type="InParanoid" id="T1HRQ6"/>
<evidence type="ECO:0000313" key="2">
    <source>
        <dbReference type="Proteomes" id="UP000015103"/>
    </source>
</evidence>
<name>T1HRQ6_RHOPR</name>
<evidence type="ECO:0000313" key="1">
    <source>
        <dbReference type="EnsemblMetazoa" id="RPRC006726-PA"/>
    </source>
</evidence>
<protein>
    <submittedName>
        <fullName evidence="1">Uncharacterized protein</fullName>
    </submittedName>
</protein>
<dbReference type="VEuPathDB" id="VectorBase:RPRC006726"/>
<dbReference type="Proteomes" id="UP000015103">
    <property type="component" value="Unassembled WGS sequence"/>
</dbReference>
<reference evidence="1" key="1">
    <citation type="submission" date="2015-05" db="UniProtKB">
        <authorList>
            <consortium name="EnsemblMetazoa"/>
        </authorList>
    </citation>
    <scope>IDENTIFICATION</scope>
</reference>
<dbReference type="AlphaFoldDB" id="T1HRQ6"/>
<proteinExistence type="predicted"/>
<dbReference type="EnsemblMetazoa" id="RPRC006726-RA">
    <property type="protein sequence ID" value="RPRC006726-PA"/>
    <property type="gene ID" value="RPRC006726"/>
</dbReference>
<sequence length="16" mass="1744">MEVRNFGAGPAKLPKE</sequence>
<organism evidence="1 2">
    <name type="scientific">Rhodnius prolixus</name>
    <name type="common">Triatomid bug</name>
    <dbReference type="NCBI Taxonomy" id="13249"/>
    <lineage>
        <taxon>Eukaryota</taxon>
        <taxon>Metazoa</taxon>
        <taxon>Ecdysozoa</taxon>
        <taxon>Arthropoda</taxon>
        <taxon>Hexapoda</taxon>
        <taxon>Insecta</taxon>
        <taxon>Pterygota</taxon>
        <taxon>Neoptera</taxon>
        <taxon>Paraneoptera</taxon>
        <taxon>Hemiptera</taxon>
        <taxon>Heteroptera</taxon>
        <taxon>Panheteroptera</taxon>
        <taxon>Cimicomorpha</taxon>
        <taxon>Reduviidae</taxon>
        <taxon>Triatominae</taxon>
        <taxon>Rhodnius</taxon>
    </lineage>
</organism>
<accession>T1HRQ6</accession>
<dbReference type="EMBL" id="ACPB03014375">
    <property type="status" value="NOT_ANNOTATED_CDS"/>
    <property type="molecule type" value="Genomic_DNA"/>
</dbReference>